<dbReference type="PANTHER" id="PTHR43785:SF12">
    <property type="entry name" value="TYPE-1 GLUTAMINE SYNTHETASE 2"/>
    <property type="match status" value="1"/>
</dbReference>
<keyword evidence="11" id="KW-1185">Reference proteome</keyword>
<dbReference type="PROSITE" id="PS51986">
    <property type="entry name" value="GS_BETA_GRASP"/>
    <property type="match status" value="1"/>
</dbReference>
<dbReference type="Pfam" id="PF00120">
    <property type="entry name" value="Gln-synt_C"/>
    <property type="match status" value="1"/>
</dbReference>
<dbReference type="EMBL" id="CP097635">
    <property type="protein sequence ID" value="URI06824.1"/>
    <property type="molecule type" value="Genomic_DNA"/>
</dbReference>
<dbReference type="InterPro" id="IPR008147">
    <property type="entry name" value="Gln_synt_N"/>
</dbReference>
<evidence type="ECO:0000259" key="8">
    <source>
        <dbReference type="PROSITE" id="PS51986"/>
    </source>
</evidence>
<comment type="similarity">
    <text evidence="6 7">Belongs to the glutamine synthetase family.</text>
</comment>
<reference evidence="10" key="1">
    <citation type="submission" date="2022-05" db="EMBL/GenBank/DDBJ databases">
        <title>An RpoN-dependent PEP-CTERM gene is involved in floc formation of an Aquincola tertiaricarbonis strain.</title>
        <authorList>
            <person name="Qiu D."/>
            <person name="Xia M."/>
        </authorList>
    </citation>
    <scope>NUCLEOTIDE SEQUENCE</scope>
    <source>
        <strain evidence="10">RN12</strain>
    </source>
</reference>
<dbReference type="SMART" id="SM01230">
    <property type="entry name" value="Gln-synt_C"/>
    <property type="match status" value="1"/>
</dbReference>
<evidence type="ECO:0000256" key="3">
    <source>
        <dbReference type="ARBA" id="ARBA00022741"/>
    </source>
</evidence>
<feature type="domain" description="GS catalytic" evidence="9">
    <location>
        <begin position="102"/>
        <end position="432"/>
    </location>
</feature>
<dbReference type="InterPro" id="IPR008146">
    <property type="entry name" value="Gln_synth_cat_dom"/>
</dbReference>
<dbReference type="SUPFAM" id="SSF55931">
    <property type="entry name" value="Glutamine synthetase/guanido kinase"/>
    <property type="match status" value="1"/>
</dbReference>
<evidence type="ECO:0000313" key="11">
    <source>
        <dbReference type="Proteomes" id="UP001056201"/>
    </source>
</evidence>
<dbReference type="Gene3D" id="3.30.590.10">
    <property type="entry name" value="Glutamine synthetase/guanido kinase, catalytic domain"/>
    <property type="match status" value="1"/>
</dbReference>
<dbReference type="InterPro" id="IPR027303">
    <property type="entry name" value="Gln_synth_gly_rich_site"/>
</dbReference>
<dbReference type="PROSITE" id="PS00181">
    <property type="entry name" value="GLNA_ATP"/>
    <property type="match status" value="1"/>
</dbReference>
<dbReference type="Gene3D" id="3.10.20.70">
    <property type="entry name" value="Glutamine synthetase, N-terminal domain"/>
    <property type="match status" value="1"/>
</dbReference>
<dbReference type="InterPro" id="IPR036651">
    <property type="entry name" value="Gln_synt_N_sf"/>
</dbReference>
<evidence type="ECO:0000256" key="6">
    <source>
        <dbReference type="PROSITE-ProRule" id="PRU01330"/>
    </source>
</evidence>
<evidence type="ECO:0000256" key="5">
    <source>
        <dbReference type="ARBA" id="ARBA00022842"/>
    </source>
</evidence>
<name>A0ABY4S6I5_AQUTE</name>
<evidence type="ECO:0000256" key="2">
    <source>
        <dbReference type="ARBA" id="ARBA00022598"/>
    </source>
</evidence>
<evidence type="ECO:0000256" key="4">
    <source>
        <dbReference type="ARBA" id="ARBA00022840"/>
    </source>
</evidence>
<dbReference type="Proteomes" id="UP001056201">
    <property type="component" value="Chromosome 1"/>
</dbReference>
<comment type="cofactor">
    <cofactor evidence="1">
        <name>Mg(2+)</name>
        <dbReference type="ChEBI" id="CHEBI:18420"/>
    </cofactor>
</comment>
<feature type="domain" description="GS beta-grasp" evidence="8">
    <location>
        <begin position="11"/>
        <end position="96"/>
    </location>
</feature>
<accession>A0ABY4S6I5</accession>
<dbReference type="PANTHER" id="PTHR43785">
    <property type="entry name" value="GAMMA-GLUTAMYLPUTRESCINE SYNTHETASE"/>
    <property type="match status" value="1"/>
</dbReference>
<keyword evidence="3" id="KW-0547">Nucleotide-binding</keyword>
<dbReference type="PROSITE" id="PS51987">
    <property type="entry name" value="GS_CATALYTIC"/>
    <property type="match status" value="1"/>
</dbReference>
<evidence type="ECO:0000259" key="9">
    <source>
        <dbReference type="PROSITE" id="PS51987"/>
    </source>
</evidence>
<sequence>MNTLTTELQAQGVHTLLVQFTDLHGVAKGKLLPLHQLPAAVMPGAGFSGPSIAGTGLPRTGPRSEYWARADLATLRALPWMPGVAHVVADGFVDGEPFEACPRQVLRRALARLAAHGLQMQVGIEPEFFLLRQIDGRWQPVDERDRLDKPSYDLKSLPRQLPFLHALRQALEAAGLQVLQLDHEDAHGQYEVNFLHANPLCSADRLMLFKQAAHTLAEQQGAVFSMMPKPFADQPGSGLHCHVSLQAADGQPVAPALLQRFIAGVLAHSGALCAVAAPTVNSYKRLTVGPSITGTTWAPAFVAHGPNNRTALVRTLPGRFEWRLPDASANPYLALATMIAAGVDGIEREMAPPPACELDLFTLPAADRERLGIGLLPQSLAEAVAALQADAVVQAALGPVLAAEFIAAKQAEWLAYARHVSDWEWTRYASAF</sequence>
<organism evidence="10 11">
    <name type="scientific">Aquincola tertiaricarbonis</name>
    <dbReference type="NCBI Taxonomy" id="391953"/>
    <lineage>
        <taxon>Bacteria</taxon>
        <taxon>Pseudomonadati</taxon>
        <taxon>Pseudomonadota</taxon>
        <taxon>Betaproteobacteria</taxon>
        <taxon>Burkholderiales</taxon>
        <taxon>Sphaerotilaceae</taxon>
        <taxon>Aquincola</taxon>
    </lineage>
</organism>
<evidence type="ECO:0000313" key="10">
    <source>
        <dbReference type="EMBL" id="URI06824.1"/>
    </source>
</evidence>
<keyword evidence="5" id="KW-0460">Magnesium</keyword>
<evidence type="ECO:0000256" key="7">
    <source>
        <dbReference type="RuleBase" id="RU000384"/>
    </source>
</evidence>
<gene>
    <name evidence="10" type="ORF">MW290_13080</name>
</gene>
<dbReference type="InterPro" id="IPR014746">
    <property type="entry name" value="Gln_synth/guanido_kin_cat_dom"/>
</dbReference>
<dbReference type="RefSeq" id="WP_250195087.1">
    <property type="nucleotide sequence ID" value="NZ_CP097635.1"/>
</dbReference>
<dbReference type="GO" id="GO:0016874">
    <property type="term" value="F:ligase activity"/>
    <property type="evidence" value="ECO:0007669"/>
    <property type="project" value="UniProtKB-KW"/>
</dbReference>
<evidence type="ECO:0000256" key="1">
    <source>
        <dbReference type="ARBA" id="ARBA00001946"/>
    </source>
</evidence>
<proteinExistence type="inferred from homology"/>
<keyword evidence="2 10" id="KW-0436">Ligase</keyword>
<dbReference type="SUPFAM" id="SSF54368">
    <property type="entry name" value="Glutamine synthetase, N-terminal domain"/>
    <property type="match status" value="1"/>
</dbReference>
<keyword evidence="4" id="KW-0067">ATP-binding</keyword>
<protein>
    <submittedName>
        <fullName evidence="10">Type III glutamate--ammonia ligase</fullName>
    </submittedName>
</protein>